<protein>
    <submittedName>
        <fullName evidence="3">Uncharacterized protein</fullName>
    </submittedName>
</protein>
<dbReference type="EMBL" id="MLCA01000010">
    <property type="protein sequence ID" value="MEE7492887.1"/>
    <property type="molecule type" value="Genomic_DNA"/>
</dbReference>
<keyword evidence="4" id="KW-1185">Reference proteome</keyword>
<feature type="region of interest" description="Disordered" evidence="1">
    <location>
        <begin position="1"/>
        <end position="20"/>
    </location>
</feature>
<comment type="caution">
    <text evidence="3">The sequence shown here is derived from an EMBL/GenBank/DDBJ whole genome shotgun (WGS) entry which is preliminary data.</text>
</comment>
<feature type="transmembrane region" description="Helical" evidence="2">
    <location>
        <begin position="47"/>
        <end position="67"/>
    </location>
</feature>
<evidence type="ECO:0000256" key="2">
    <source>
        <dbReference type="SAM" id="Phobius"/>
    </source>
</evidence>
<evidence type="ECO:0000313" key="4">
    <source>
        <dbReference type="Proteomes" id="UP001355206"/>
    </source>
</evidence>
<name>A0ABU7TUC4_9HYPH</name>
<accession>A0ABU7TUC4</accession>
<dbReference type="Proteomes" id="UP001355206">
    <property type="component" value="Unassembled WGS sequence"/>
</dbReference>
<evidence type="ECO:0000256" key="1">
    <source>
        <dbReference type="SAM" id="MobiDB-lite"/>
    </source>
</evidence>
<proteinExistence type="predicted"/>
<gene>
    <name evidence="3" type="ORF">MOTC310_21380</name>
</gene>
<dbReference type="RefSeq" id="WP_331303212.1">
    <property type="nucleotide sequence ID" value="NZ_MLCA01000010.1"/>
</dbReference>
<sequence length="122" mass="12547">MQIPDDRSRTTFGKRRAAEAALGAQAGPSVARVARARSGRTASPLPWALRMAGLVGVVAVIAAYQLARLSQPDAAPARTALAAATLPPVTEPETTGAIAAARSARSTRLDPCLAPANARLRP</sequence>
<keyword evidence="2" id="KW-1133">Transmembrane helix</keyword>
<keyword evidence="2" id="KW-0472">Membrane</keyword>
<reference evidence="3 4" key="1">
    <citation type="journal article" date="2012" name="Genet. Mol. Biol.">
        <title>Analysis of 16S rRNA and mxaF genes revealing insights into Methylobacterium niche-specific plant association.</title>
        <authorList>
            <person name="Dourado M.N."/>
            <person name="Andreote F.D."/>
            <person name="Dini-Andreote F."/>
            <person name="Conti R."/>
            <person name="Araujo J.M."/>
            <person name="Araujo W.L."/>
        </authorList>
    </citation>
    <scope>NUCLEOTIDE SEQUENCE [LARGE SCALE GENOMIC DNA]</scope>
    <source>
        <strain evidence="3 4">TC3-10</strain>
    </source>
</reference>
<keyword evidence="2" id="KW-0812">Transmembrane</keyword>
<organism evidence="3 4">
    <name type="scientific">Methylobacterium oryzae</name>
    <dbReference type="NCBI Taxonomy" id="334852"/>
    <lineage>
        <taxon>Bacteria</taxon>
        <taxon>Pseudomonadati</taxon>
        <taxon>Pseudomonadota</taxon>
        <taxon>Alphaproteobacteria</taxon>
        <taxon>Hyphomicrobiales</taxon>
        <taxon>Methylobacteriaceae</taxon>
        <taxon>Methylobacterium</taxon>
    </lineage>
</organism>
<evidence type="ECO:0000313" key="3">
    <source>
        <dbReference type="EMBL" id="MEE7492887.1"/>
    </source>
</evidence>